<keyword evidence="3 8" id="KW-0328">Glycosyltransferase</keyword>
<keyword evidence="11" id="KW-1185">Reference proteome</keyword>
<dbReference type="PANTHER" id="PTHR11926">
    <property type="entry name" value="GLUCOSYL/GLUCURONOSYL TRANSFERASES"/>
    <property type="match status" value="1"/>
</dbReference>
<dbReference type="GO" id="GO:0102816">
    <property type="term" value="F:UDP-D-glucose:delphinidin 3-O-glucosyl-5-O-caffeoylglucoside -O-beta-D-glucosyltransferase activity"/>
    <property type="evidence" value="ECO:0007669"/>
    <property type="project" value="UniProtKB-EC"/>
</dbReference>
<reference evidence="10" key="2">
    <citation type="submission" date="2020-08" db="EMBL/GenBank/DDBJ databases">
        <title>Plant Genome Project.</title>
        <authorList>
            <person name="Zhang R.-G."/>
        </authorList>
    </citation>
    <scope>NUCLEOTIDE SEQUENCE</scope>
    <source>
        <strain evidence="10">Huo1</strain>
        <tissue evidence="10">Leaf</tissue>
    </source>
</reference>
<sequence>MGRRRVVLATFPAQGHINPALQFAKRLLNAGTDVTFFTSVYASRRMAISSAAASPPGLDFVSFSDGYDDGLKPGGDSGRYMSEMKSHGREALRGLLLRTDATFLVYSHLFSWAAEVARDAHLPSALLWVEPATVLCIYHFYFNGHAAAADAGSDDIRLPHLPPLRQRDLPTFLLPEAPERFKSMMREKLETLDAGRAENEKVKVLVNTFDALEPDELRAVDRYELMGIGPLIPTAYLDGRDPSDISYGGDLFRTPEDDCGCASWLDAQAPSSVVYVSFGSVLKLQKEQMEGIAEALLACARPFLWVIRRNEDEEEEDEEELSLAMELGKLGKMVRWCAQLEILGHGAVGCFVTHCGWNSAVESLSLGVPVVAVPQWFDQGTNAKLMEDAWGCGVRVGGGGGGELRRCIEMVMDGGEKSRVVRENARKWKDLAREAMADNGSSFNNIHAFLQQI</sequence>
<dbReference type="CDD" id="cd03784">
    <property type="entry name" value="GT1_Gtf-like"/>
    <property type="match status" value="1"/>
</dbReference>
<dbReference type="Proteomes" id="UP000298416">
    <property type="component" value="Unassembled WGS sequence"/>
</dbReference>
<evidence type="ECO:0000256" key="3">
    <source>
        <dbReference type="ARBA" id="ARBA00022676"/>
    </source>
</evidence>
<evidence type="ECO:0000313" key="10">
    <source>
        <dbReference type="EMBL" id="KAG6422984.1"/>
    </source>
</evidence>
<gene>
    <name evidence="10" type="ORF">SASPL_113367</name>
</gene>
<dbReference type="EC" id="2.4.1.-" evidence="9"/>
<keyword evidence="4 8" id="KW-0808">Transferase</keyword>
<evidence type="ECO:0000313" key="11">
    <source>
        <dbReference type="Proteomes" id="UP000298416"/>
    </source>
</evidence>
<dbReference type="SUPFAM" id="SSF53756">
    <property type="entry name" value="UDP-Glycosyltransferase/glycogen phosphorylase"/>
    <property type="match status" value="1"/>
</dbReference>
<dbReference type="InterPro" id="IPR002213">
    <property type="entry name" value="UDP_glucos_trans"/>
</dbReference>
<proteinExistence type="inferred from homology"/>
<dbReference type="Pfam" id="PF00201">
    <property type="entry name" value="UDPGT"/>
    <property type="match status" value="1"/>
</dbReference>
<organism evidence="10">
    <name type="scientific">Salvia splendens</name>
    <name type="common">Scarlet sage</name>
    <dbReference type="NCBI Taxonomy" id="180675"/>
    <lineage>
        <taxon>Eukaryota</taxon>
        <taxon>Viridiplantae</taxon>
        <taxon>Streptophyta</taxon>
        <taxon>Embryophyta</taxon>
        <taxon>Tracheophyta</taxon>
        <taxon>Spermatophyta</taxon>
        <taxon>Magnoliopsida</taxon>
        <taxon>eudicotyledons</taxon>
        <taxon>Gunneridae</taxon>
        <taxon>Pentapetalae</taxon>
        <taxon>asterids</taxon>
        <taxon>lamiids</taxon>
        <taxon>Lamiales</taxon>
        <taxon>Lamiaceae</taxon>
        <taxon>Nepetoideae</taxon>
        <taxon>Mentheae</taxon>
        <taxon>Salviinae</taxon>
        <taxon>Salvia</taxon>
        <taxon>Salvia subgen. Calosphace</taxon>
        <taxon>core Calosphace</taxon>
    </lineage>
</organism>
<dbReference type="OrthoDB" id="5835829at2759"/>
<protein>
    <recommendedName>
        <fullName evidence="9">Glycosyltransferase</fullName>
        <ecNumber evidence="9">2.4.1.-</ecNumber>
    </recommendedName>
</protein>
<dbReference type="EMBL" id="PNBA02000005">
    <property type="protein sequence ID" value="KAG6422984.1"/>
    <property type="molecule type" value="Genomic_DNA"/>
</dbReference>
<name>A0A8X9A0Z8_SALSN</name>
<evidence type="ECO:0000256" key="9">
    <source>
        <dbReference type="RuleBase" id="RU362057"/>
    </source>
</evidence>
<dbReference type="GO" id="GO:0080043">
    <property type="term" value="F:quercetin 3-O-glucosyltransferase activity"/>
    <property type="evidence" value="ECO:0007669"/>
    <property type="project" value="TreeGrafter"/>
</dbReference>
<dbReference type="AlphaFoldDB" id="A0A8X9A0Z8"/>
<dbReference type="FunFam" id="3.40.50.2000:FF:000019">
    <property type="entry name" value="Glycosyltransferase"/>
    <property type="match status" value="1"/>
</dbReference>
<dbReference type="GO" id="GO:0080044">
    <property type="term" value="F:quercetin 7-O-glucosyltransferase activity"/>
    <property type="evidence" value="ECO:0007669"/>
    <property type="project" value="TreeGrafter"/>
</dbReference>
<reference evidence="10" key="1">
    <citation type="submission" date="2018-01" db="EMBL/GenBank/DDBJ databases">
        <authorList>
            <person name="Mao J.F."/>
        </authorList>
    </citation>
    <scope>NUCLEOTIDE SEQUENCE</scope>
    <source>
        <strain evidence="10">Huo1</strain>
        <tissue evidence="10">Leaf</tissue>
    </source>
</reference>
<evidence type="ECO:0000256" key="7">
    <source>
        <dbReference type="ARBA" id="ARBA00056922"/>
    </source>
</evidence>
<evidence type="ECO:0000256" key="1">
    <source>
        <dbReference type="ARBA" id="ARBA00004935"/>
    </source>
</evidence>
<comment type="similarity">
    <text evidence="2 8">Belongs to the UDP-glycosyltransferase family.</text>
</comment>
<accession>A0A8X9A0Z8</accession>
<comment type="function">
    <text evidence="7">Catalyzes the glucosylation at the O-5 position of anthocyanidin 3-glucosides to form anthocyanidin 3,5-di-O-glucosides using UDP-glucose as sugar donor. Anthocyanidin 3,5-di-O-glucosides are molecules that are responsible for pigmentation. Also acts on anthocyanidin 3-O-(6-O-malonylglucoside). Much less active with hydroxycinnamoylglucose derivatives. No activity in the absence of the 3-O-glucoside group.</text>
</comment>
<comment type="catalytic activity">
    <reaction evidence="6">
        <text>an anthocyanidin 3-O-beta-D-glucoside + UDP-alpha-D-glucose = an anthocyanidin 3,5-di-O-beta-D-glucoside + UDP + 2 H(+)</text>
        <dbReference type="Rhea" id="RHEA:35423"/>
        <dbReference type="ChEBI" id="CHEBI:15378"/>
        <dbReference type="ChEBI" id="CHEBI:16307"/>
        <dbReference type="ChEBI" id="CHEBI:57503"/>
        <dbReference type="ChEBI" id="CHEBI:58223"/>
        <dbReference type="ChEBI" id="CHEBI:58885"/>
        <dbReference type="EC" id="2.4.1.298"/>
    </reaction>
</comment>
<comment type="caution">
    <text evidence="10">The sequence shown here is derived from an EMBL/GenBank/DDBJ whole genome shotgun (WGS) entry which is preliminary data.</text>
</comment>
<evidence type="ECO:0000256" key="2">
    <source>
        <dbReference type="ARBA" id="ARBA00009995"/>
    </source>
</evidence>
<dbReference type="InterPro" id="IPR035595">
    <property type="entry name" value="UDP_glycos_trans_CS"/>
</dbReference>
<evidence type="ECO:0000256" key="6">
    <source>
        <dbReference type="ARBA" id="ARBA00050360"/>
    </source>
</evidence>
<dbReference type="PANTHER" id="PTHR11926:SF870">
    <property type="entry name" value="UDP-GLYCOSYLTRANSFERASE 75B1"/>
    <property type="match status" value="1"/>
</dbReference>
<evidence type="ECO:0000256" key="8">
    <source>
        <dbReference type="RuleBase" id="RU003718"/>
    </source>
</evidence>
<dbReference type="PROSITE" id="PS00375">
    <property type="entry name" value="UDPGT"/>
    <property type="match status" value="1"/>
</dbReference>
<evidence type="ECO:0000256" key="4">
    <source>
        <dbReference type="ARBA" id="ARBA00022679"/>
    </source>
</evidence>
<dbReference type="Gene3D" id="3.40.50.2000">
    <property type="entry name" value="Glycogen Phosphorylase B"/>
    <property type="match status" value="2"/>
</dbReference>
<evidence type="ECO:0000256" key="5">
    <source>
        <dbReference type="ARBA" id="ARBA00022729"/>
    </source>
</evidence>
<comment type="pathway">
    <text evidence="1">Pigment biosynthesis; anthocyanin biosynthesis.</text>
</comment>
<keyword evidence="5" id="KW-0732">Signal</keyword>